<gene>
    <name evidence="5" type="ORF">GT037_010851</name>
</gene>
<dbReference type="SUPFAM" id="SSF52540">
    <property type="entry name" value="P-loop containing nucleoside triphosphate hydrolases"/>
    <property type="match status" value="1"/>
</dbReference>
<feature type="repeat" description="ANK" evidence="2">
    <location>
        <begin position="670"/>
        <end position="702"/>
    </location>
</feature>
<feature type="repeat" description="ANK" evidence="2">
    <location>
        <begin position="504"/>
        <end position="536"/>
    </location>
</feature>
<evidence type="ECO:0000259" key="4">
    <source>
        <dbReference type="Pfam" id="PF24883"/>
    </source>
</evidence>
<comment type="caution">
    <text evidence="5">The sequence shown here is derived from an EMBL/GenBank/DDBJ whole genome shotgun (WGS) entry which is preliminary data.</text>
</comment>
<dbReference type="PANTHER" id="PTHR10039">
    <property type="entry name" value="AMELOGENIN"/>
    <property type="match status" value="1"/>
</dbReference>
<dbReference type="RefSeq" id="XP_038781452.1">
    <property type="nucleotide sequence ID" value="XM_038935898.1"/>
</dbReference>
<dbReference type="AlphaFoldDB" id="A0A8H7ECM6"/>
<dbReference type="SUPFAM" id="SSF48403">
    <property type="entry name" value="Ankyrin repeat"/>
    <property type="match status" value="1"/>
</dbReference>
<dbReference type="Gene3D" id="3.40.50.300">
    <property type="entry name" value="P-loop containing nucleotide triphosphate hydrolases"/>
    <property type="match status" value="1"/>
</dbReference>
<accession>A0A8H7ECM6</accession>
<dbReference type="InterPro" id="IPR036770">
    <property type="entry name" value="Ankyrin_rpt-contain_sf"/>
</dbReference>
<name>A0A8H7ECM6_9PLEO</name>
<reference evidence="5" key="1">
    <citation type="submission" date="2020-01" db="EMBL/GenBank/DDBJ databases">
        <authorList>
            <person name="Feng Z.H.Z."/>
        </authorList>
    </citation>
    <scope>NUCLEOTIDE SEQUENCE</scope>
    <source>
        <strain evidence="5">CBS107.38</strain>
    </source>
</reference>
<dbReference type="Pfam" id="PF24883">
    <property type="entry name" value="NPHP3_N"/>
    <property type="match status" value="1"/>
</dbReference>
<reference evidence="5" key="2">
    <citation type="submission" date="2020-08" db="EMBL/GenBank/DDBJ databases">
        <title>Draft Genome Sequence of Cumin Blight Pathogen Alternaria burnsii.</title>
        <authorList>
            <person name="Feng Z."/>
        </authorList>
    </citation>
    <scope>NUCLEOTIDE SEQUENCE</scope>
    <source>
        <strain evidence="5">CBS107.38</strain>
    </source>
</reference>
<dbReference type="Gene3D" id="1.25.40.20">
    <property type="entry name" value="Ankyrin repeat-containing domain"/>
    <property type="match status" value="1"/>
</dbReference>
<feature type="repeat" description="ANK" evidence="2">
    <location>
        <begin position="636"/>
        <end position="668"/>
    </location>
</feature>
<dbReference type="Pfam" id="PF12796">
    <property type="entry name" value="Ank_2"/>
    <property type="match status" value="2"/>
</dbReference>
<dbReference type="InterPro" id="IPR056884">
    <property type="entry name" value="NPHP3-like_N"/>
</dbReference>
<evidence type="ECO:0000313" key="5">
    <source>
        <dbReference type="EMBL" id="KAF7671070.1"/>
    </source>
</evidence>
<proteinExistence type="predicted"/>
<evidence type="ECO:0000256" key="2">
    <source>
        <dbReference type="PROSITE-ProRule" id="PRU00023"/>
    </source>
</evidence>
<evidence type="ECO:0000313" key="6">
    <source>
        <dbReference type="Proteomes" id="UP000596902"/>
    </source>
</evidence>
<feature type="chain" id="PRO_5034520191" description="Nephrocystin 3-like N-terminal domain-containing protein" evidence="3">
    <location>
        <begin position="23"/>
        <end position="716"/>
    </location>
</feature>
<dbReference type="PROSITE" id="PS50088">
    <property type="entry name" value="ANK_REPEAT"/>
    <property type="match status" value="5"/>
</dbReference>
<evidence type="ECO:0000256" key="3">
    <source>
        <dbReference type="SAM" id="SignalP"/>
    </source>
</evidence>
<feature type="domain" description="Nephrocystin 3-like N-terminal" evidence="4">
    <location>
        <begin position="170"/>
        <end position="333"/>
    </location>
</feature>
<feature type="signal peptide" evidence="3">
    <location>
        <begin position="1"/>
        <end position="22"/>
    </location>
</feature>
<keyword evidence="2" id="KW-0040">ANK repeat</keyword>
<organism evidence="5 6">
    <name type="scientific">Alternaria burnsii</name>
    <dbReference type="NCBI Taxonomy" id="1187904"/>
    <lineage>
        <taxon>Eukaryota</taxon>
        <taxon>Fungi</taxon>
        <taxon>Dikarya</taxon>
        <taxon>Ascomycota</taxon>
        <taxon>Pezizomycotina</taxon>
        <taxon>Dothideomycetes</taxon>
        <taxon>Pleosporomycetidae</taxon>
        <taxon>Pleosporales</taxon>
        <taxon>Pleosporineae</taxon>
        <taxon>Pleosporaceae</taxon>
        <taxon>Alternaria</taxon>
        <taxon>Alternaria sect. Alternaria</taxon>
    </lineage>
</organism>
<keyword evidence="1" id="KW-0677">Repeat</keyword>
<dbReference type="PROSITE" id="PS50297">
    <property type="entry name" value="ANK_REP_REGION"/>
    <property type="match status" value="3"/>
</dbReference>
<feature type="repeat" description="ANK" evidence="2">
    <location>
        <begin position="603"/>
        <end position="635"/>
    </location>
</feature>
<protein>
    <recommendedName>
        <fullName evidence="4">Nephrocystin 3-like N-terminal domain-containing protein</fullName>
    </recommendedName>
</protein>
<dbReference type="Proteomes" id="UP000596902">
    <property type="component" value="Unassembled WGS sequence"/>
</dbReference>
<dbReference type="SMART" id="SM00248">
    <property type="entry name" value="ANK"/>
    <property type="match status" value="6"/>
</dbReference>
<dbReference type="GeneID" id="62209076"/>
<keyword evidence="6" id="KW-1185">Reference proteome</keyword>
<dbReference type="InterPro" id="IPR027417">
    <property type="entry name" value="P-loop_NTPase"/>
</dbReference>
<sequence>MDPLSVTASIIAVLQLSAKVLGFCLESGSADEPWYTAIRALGVENGPLDQYKQALEALQMKLTGRGRLQHVGKALVWKFKKEEITSILDRVERLKSLVGIALQMDHLQLSRVIKEDINVIRTQMPVIQSRVDNVLQDQADVKHRNLMEWISSTNYPAQQSDIIGRRQKETGQWFLDAAEVAKWINTPKGTLFCPGIPGAGKTMVAAIAIDHLLSYVQSSSVGVAYLYCNYKAKEEQSASSMVAAIVKQLAQRRPSMAEPIARLYEQYEKCGTKPVLEKILTTLQEVTAKYSTIYIVVDALDECQDSDGNRSLFLAKLRDLQAREDVRLMITSRFIQEIEAEFKQEERLEIRASKEDVRQFVAGQMYRLPKCIQHDTALQKLIEERISERADGMFLLATLHINSLLDKTTAKKVKTTLDNLSRGSAALKNAYNGALERIKSQLDGQYELAKKVLLWITYAKRPLTTTELCCALAVEPGRLALDSDNLPDLEDMLSGADVNAVSGLDNTALQAASDQGHKAIVELLLEEGADVNEKSEDLGTALEAASFQGHLAIVVLLLEKDAEVNEGSGEFCSALAAASYNGDKTIVELLLKNGANINAPNGYHSSALQVASAKGHKAVIELLLKEGAEVNARDGRYGSPLAAASAMGYMEIADLLLRNDADVNAPSTHDGKDAIQAASAGGHERIVELLLKHSAKEHRKNRVYTKPLIVASARRP</sequence>
<feature type="repeat" description="ANK" evidence="2">
    <location>
        <begin position="570"/>
        <end position="602"/>
    </location>
</feature>
<dbReference type="PANTHER" id="PTHR10039:SF15">
    <property type="entry name" value="NACHT DOMAIN-CONTAINING PROTEIN"/>
    <property type="match status" value="1"/>
</dbReference>
<keyword evidence="3" id="KW-0732">Signal</keyword>
<dbReference type="EMBL" id="JAAABM010000025">
    <property type="protein sequence ID" value="KAF7671070.1"/>
    <property type="molecule type" value="Genomic_DNA"/>
</dbReference>
<dbReference type="InterPro" id="IPR002110">
    <property type="entry name" value="Ankyrin_rpt"/>
</dbReference>
<dbReference type="Pfam" id="PF13637">
    <property type="entry name" value="Ank_4"/>
    <property type="match status" value="1"/>
</dbReference>
<evidence type="ECO:0000256" key="1">
    <source>
        <dbReference type="ARBA" id="ARBA00022737"/>
    </source>
</evidence>